<evidence type="ECO:0000313" key="3">
    <source>
        <dbReference type="EMBL" id="VEL13722.1"/>
    </source>
</evidence>
<dbReference type="InterPro" id="IPR015943">
    <property type="entry name" value="WD40/YVTN_repeat-like_dom_sf"/>
</dbReference>
<dbReference type="InterPro" id="IPR051488">
    <property type="entry name" value="WD_repeat_striatin"/>
</dbReference>
<dbReference type="Proteomes" id="UP000784294">
    <property type="component" value="Unassembled WGS sequence"/>
</dbReference>
<dbReference type="OrthoDB" id="727118at2759"/>
<dbReference type="PANTHER" id="PTHR15653">
    <property type="entry name" value="STRIATIN"/>
    <property type="match status" value="1"/>
</dbReference>
<dbReference type="InterPro" id="IPR036322">
    <property type="entry name" value="WD40_repeat_dom_sf"/>
</dbReference>
<sequence>MAESGGVQQLSDVHSASESGLAFATGSSAAAGRQPWIPRYTLRGHFDAIRAISFHPTEPAVFSASEDGCIMLWSLNKAGVNGSGQGKLAHRGVTGPGPSSEIDPAYVYRGHRGPVLSLATPSVVSMQAITSGGLLDSTNDPLSLSATPAQATGNKSTIDTSPSPGDGLHLDDAMHQPGSLGSGIPVIYSGGLDGTIRSWYLSPSVTGYSGCTNTSASIAAAGVGASSVLANGSAASGSAVVATATGSSGESGTGIDLYARYRKAADSGPVLRSKTYLFLAFI</sequence>
<feature type="compositionally biased region" description="Polar residues" evidence="2">
    <location>
        <begin position="140"/>
        <end position="163"/>
    </location>
</feature>
<keyword evidence="1" id="KW-0853">WD repeat</keyword>
<evidence type="ECO:0000256" key="2">
    <source>
        <dbReference type="SAM" id="MobiDB-lite"/>
    </source>
</evidence>
<name>A0A3S5CE42_9PLAT</name>
<proteinExistence type="predicted"/>
<dbReference type="EMBL" id="CAAALY010018702">
    <property type="protein sequence ID" value="VEL13722.1"/>
    <property type="molecule type" value="Genomic_DNA"/>
</dbReference>
<dbReference type="PROSITE" id="PS50082">
    <property type="entry name" value="WD_REPEATS_2"/>
    <property type="match status" value="1"/>
</dbReference>
<evidence type="ECO:0000256" key="1">
    <source>
        <dbReference type="PROSITE-ProRule" id="PRU00221"/>
    </source>
</evidence>
<feature type="repeat" description="WD" evidence="1">
    <location>
        <begin position="42"/>
        <end position="76"/>
    </location>
</feature>
<dbReference type="Pfam" id="PF00400">
    <property type="entry name" value="WD40"/>
    <property type="match status" value="1"/>
</dbReference>
<dbReference type="AlphaFoldDB" id="A0A3S5CE42"/>
<gene>
    <name evidence="3" type="ORF">PXEA_LOCUS7162</name>
</gene>
<dbReference type="SMART" id="SM00320">
    <property type="entry name" value="WD40"/>
    <property type="match status" value="2"/>
</dbReference>
<dbReference type="PROSITE" id="PS50294">
    <property type="entry name" value="WD_REPEATS_REGION"/>
    <property type="match status" value="1"/>
</dbReference>
<accession>A0A3S5CE42</accession>
<protein>
    <submittedName>
        <fullName evidence="3">Uncharacterized protein</fullName>
    </submittedName>
</protein>
<organism evidence="3 4">
    <name type="scientific">Protopolystoma xenopodis</name>
    <dbReference type="NCBI Taxonomy" id="117903"/>
    <lineage>
        <taxon>Eukaryota</taxon>
        <taxon>Metazoa</taxon>
        <taxon>Spiralia</taxon>
        <taxon>Lophotrochozoa</taxon>
        <taxon>Platyhelminthes</taxon>
        <taxon>Monogenea</taxon>
        <taxon>Polyopisthocotylea</taxon>
        <taxon>Polystomatidea</taxon>
        <taxon>Polystomatidae</taxon>
        <taxon>Protopolystoma</taxon>
    </lineage>
</organism>
<reference evidence="3" key="1">
    <citation type="submission" date="2018-11" db="EMBL/GenBank/DDBJ databases">
        <authorList>
            <consortium name="Pathogen Informatics"/>
        </authorList>
    </citation>
    <scope>NUCLEOTIDE SEQUENCE</scope>
</reference>
<feature type="region of interest" description="Disordered" evidence="2">
    <location>
        <begin position="140"/>
        <end position="175"/>
    </location>
</feature>
<dbReference type="InterPro" id="IPR001680">
    <property type="entry name" value="WD40_rpt"/>
</dbReference>
<dbReference type="SUPFAM" id="SSF50978">
    <property type="entry name" value="WD40 repeat-like"/>
    <property type="match status" value="1"/>
</dbReference>
<dbReference type="PANTHER" id="PTHR15653:SF0">
    <property type="entry name" value="CONNECTOR OF KINASE TO AP-1, ISOFORM E"/>
    <property type="match status" value="1"/>
</dbReference>
<comment type="caution">
    <text evidence="3">The sequence shown here is derived from an EMBL/GenBank/DDBJ whole genome shotgun (WGS) entry which is preliminary data.</text>
</comment>
<evidence type="ECO:0000313" key="4">
    <source>
        <dbReference type="Proteomes" id="UP000784294"/>
    </source>
</evidence>
<dbReference type="Gene3D" id="2.130.10.10">
    <property type="entry name" value="YVTN repeat-like/Quinoprotein amine dehydrogenase"/>
    <property type="match status" value="1"/>
</dbReference>
<keyword evidence="4" id="KW-1185">Reference proteome</keyword>